<dbReference type="PANTHER" id="PTHR43308:SF5">
    <property type="entry name" value="S-LAYER PROTEIN _ PEPTIDOGLYCAN ENDO-BETA-N-ACETYLGLUCOSAMINIDASE"/>
    <property type="match status" value="1"/>
</dbReference>
<dbReference type="PANTHER" id="PTHR43308">
    <property type="entry name" value="OUTER MEMBRANE PROTEIN ALPHA-RELATED"/>
    <property type="match status" value="1"/>
</dbReference>
<feature type="domain" description="SLH" evidence="1">
    <location>
        <begin position="146"/>
        <end position="209"/>
    </location>
</feature>
<gene>
    <name evidence="2" type="ORF">PC117_g26232</name>
</gene>
<evidence type="ECO:0000313" key="2">
    <source>
        <dbReference type="EMBL" id="KAG2882385.1"/>
    </source>
</evidence>
<evidence type="ECO:0000313" key="3">
    <source>
        <dbReference type="Proteomes" id="UP000736787"/>
    </source>
</evidence>
<dbReference type="AlphaFoldDB" id="A0A8T1ALW2"/>
<feature type="domain" description="SLH" evidence="1">
    <location>
        <begin position="12"/>
        <end position="75"/>
    </location>
</feature>
<reference evidence="2" key="1">
    <citation type="submission" date="2018-10" db="EMBL/GenBank/DDBJ databases">
        <title>Effector identification in a new, highly contiguous assembly of the strawberry crown rot pathogen Phytophthora cactorum.</title>
        <authorList>
            <person name="Armitage A.D."/>
            <person name="Nellist C.F."/>
            <person name="Bates H."/>
            <person name="Vickerstaff R.J."/>
            <person name="Harrison R.J."/>
        </authorList>
    </citation>
    <scope>NUCLEOTIDE SEQUENCE</scope>
    <source>
        <strain evidence="2">4040</strain>
    </source>
</reference>
<organism evidence="2 3">
    <name type="scientific">Phytophthora cactorum</name>
    <dbReference type="NCBI Taxonomy" id="29920"/>
    <lineage>
        <taxon>Eukaryota</taxon>
        <taxon>Sar</taxon>
        <taxon>Stramenopiles</taxon>
        <taxon>Oomycota</taxon>
        <taxon>Peronosporomycetes</taxon>
        <taxon>Peronosporales</taxon>
        <taxon>Peronosporaceae</taxon>
        <taxon>Phytophthora</taxon>
    </lineage>
</organism>
<feature type="domain" description="SLH" evidence="1">
    <location>
        <begin position="76"/>
        <end position="136"/>
    </location>
</feature>
<dbReference type="EMBL" id="RCMK01002333">
    <property type="protein sequence ID" value="KAG2882385.1"/>
    <property type="molecule type" value="Genomic_DNA"/>
</dbReference>
<accession>A0A8T1ALW2</accession>
<dbReference type="InterPro" id="IPR051465">
    <property type="entry name" value="Cell_Envelope_Struct_Comp"/>
</dbReference>
<comment type="caution">
    <text evidence="2">The sequence shown here is derived from an EMBL/GenBank/DDBJ whole genome shotgun (WGS) entry which is preliminary data.</text>
</comment>
<dbReference type="PROSITE" id="PS51272">
    <property type="entry name" value="SLH"/>
    <property type="match status" value="3"/>
</dbReference>
<sequence>MFPFTDNTSEAAVASFKDVPANHWAKSSIDAAVTKGYLNGYSDGTFKPGATVTRAEFAALLARVSKGTPEVEQANAFKDLTGHWSETEVNLAISLGFLNASDYPNGFKPGTLLTREEMAKWLSSGLAAQDEDYKQALKDTENTLVPVAEYYKGGLKKATYPYVSVVLGTGLMAGYPDGTFAPSKTTTRAEAAVILSRYEQVQVSKATSYKDLNEMREVGLTGTNLTSATPFVYSKYENADYLNSFDLITEKPFSLRNNLGEMIVHRMIIADAPTSSTVNNMYGKMFIDKDFDRFIDEDRYMVFMEVTVTPNGNNLSNLALANSTGYRLTSGAASNFTSGAVKKYGIVNLPRVDYVKSGFFKKGVSRRYWMAQSINRYRSEDVTLNVSSIKVGNSLTSFYIPN</sequence>
<proteinExistence type="predicted"/>
<dbReference type="InterPro" id="IPR001119">
    <property type="entry name" value="SLH_dom"/>
</dbReference>
<protein>
    <recommendedName>
        <fullName evidence="1">SLH domain-containing protein</fullName>
    </recommendedName>
</protein>
<name>A0A8T1ALW2_9STRA</name>
<dbReference type="Proteomes" id="UP000736787">
    <property type="component" value="Unassembled WGS sequence"/>
</dbReference>
<dbReference type="Pfam" id="PF00395">
    <property type="entry name" value="SLH"/>
    <property type="match status" value="3"/>
</dbReference>
<evidence type="ECO:0000259" key="1">
    <source>
        <dbReference type="PROSITE" id="PS51272"/>
    </source>
</evidence>